<dbReference type="Pfam" id="PF07520">
    <property type="entry name" value="SrfB"/>
    <property type="match status" value="1"/>
</dbReference>
<proteinExistence type="predicted"/>
<evidence type="ECO:0008006" key="3">
    <source>
        <dbReference type="Google" id="ProtNLM"/>
    </source>
</evidence>
<sequence length="1340" mass="151106">MNLKNDRIIIKNLIDKNDENNKTISLVANSGIQFIDFEFDSKIDFSSDEDNFVDKYPSIVVKGQFAPHPLCGRHFARFKEDKASNKCVIEGAENISMEKGDRYGDDSPIDLIESLNLYNGVWFPICYYSSGHDEGPINWARARIINMSDVKDRDNGGLYHVTFAFDTKLDNENTALHCAPSTSDISDVFTFRGCYAATKLLDDNESGASFVREWAKSVYEKSYPKTTNDSRVEVIKKEWLEKNYYEKHYLNLIAFLEYFVEPNNIKLMPFEENGSETPIDVSLILDVGNSRSCGILMEEDDDHSSSLLRNPQLEIRDLNAVENVYVGTFDSKIQFQKANFDFNYCSDISSRLDAFVWPSLVRVGAEAKHLSANSAGNEGNTGLISPKRYLWQFDNDLNTSEKWNFNNHYYQIPVREMAKDSDRYHTSYLKLDENVSSATYLPISRFINSYGDALFADTGDESKLLANYTGKSTMTFMLMEIIMQAMMQMNSFHYRQTKANALRPRRLKAVVLTTPPSMPDLEREVFRSCAYQAIGLIWKAYGYDKTPATEFKYIENASSMFPKAPAVILKWNETLTSQLVYLYNETQKVFGGNSLDFIKHIRRADADKRVNEHNKHKFGSKKADYVSARIASIDIGGGTTDLVIADYSYPCAVYSEDGEKKELGNQSGTVEIREILKDGSKTAGDDLVLNLIKEEIVPQLGDTSALAKIIGTGSSDSIEFVKNRTQTVEQVFTKIAYRIISRLEKLNSAPAGTTSVIAKGTVEEFLYGIDSCEALDTNEDRARNESFDRKKKPCVDECVSNFITKHLGADYKFFEIPLEFDIYKINHEISVGDRYDVCSSLNYLNTIVNTYQCDVLILTGRPSKIPGIRTLIESNSHLSPRRIISLHEYKCGSWYPSFTLENGKIGDPKTSVVVGALLGYIKQSNISNLSTFRINPNYQEAPSPARFMGKVDEQCRLEDREVKYRFYTTAELKERKAADEGEEIDLDANYLDDNANRAKLELVSDVLSEKSLHSTLPVNLGYRQFDEQAFMATMLYHIEPYKKISELSSVKATKKWIVPDIEDIDFTPEGRAKLNTDLFCLLYPSHQDHFPDRALDIFDKAVEGLTTVESDISLAKSHASLMYGADRSALKVLDFDSPYAAVISQFDNQAMEAGNQQAATLKQTGIMAKLTNAAGKAEDKRKEGYDAYKQSHLSEVFGAIESAAAAERSKVKGVFLRELCMCVEDAINALRRKEQNKLDEITAAVKGVRPGDSGPHYFDITIKVENEALRKDSPLGKCLGFVREQEKSLEQDIFILKITNAKDTSGSGSDDCTSYLKLSLKTVSDGDEYWNNDGLILDKE</sequence>
<evidence type="ECO:0000313" key="1">
    <source>
        <dbReference type="EMBL" id="SKA65924.1"/>
    </source>
</evidence>
<protein>
    <recommendedName>
        <fullName evidence="3">Virulence factor SrfB</fullName>
    </recommendedName>
</protein>
<evidence type="ECO:0000313" key="2">
    <source>
        <dbReference type="Proteomes" id="UP000242432"/>
    </source>
</evidence>
<dbReference type="RefSeq" id="WP_159443070.1">
    <property type="nucleotide sequence ID" value="NZ_FUXX01000032.1"/>
</dbReference>
<dbReference type="Proteomes" id="UP000242432">
    <property type="component" value="Unassembled WGS sequence"/>
</dbReference>
<name>A0A1T4VLS7_9GAMM</name>
<dbReference type="EMBL" id="FUXX01000032">
    <property type="protein sequence ID" value="SKA65924.1"/>
    <property type="molecule type" value="Genomic_DNA"/>
</dbReference>
<organism evidence="1 2">
    <name type="scientific">Succinivibrio dextrinosolvens DSM 3072</name>
    <dbReference type="NCBI Taxonomy" id="1123324"/>
    <lineage>
        <taxon>Bacteria</taxon>
        <taxon>Pseudomonadati</taxon>
        <taxon>Pseudomonadota</taxon>
        <taxon>Gammaproteobacteria</taxon>
        <taxon>Aeromonadales</taxon>
        <taxon>Succinivibrionaceae</taxon>
        <taxon>Succinivibrio</taxon>
    </lineage>
</organism>
<gene>
    <name evidence="1" type="ORF">SAMN02745213_01718</name>
</gene>
<keyword evidence="2" id="KW-1185">Reference proteome</keyword>
<dbReference type="InterPro" id="IPR009216">
    <property type="entry name" value="Virulence_factor_SrfB"/>
</dbReference>
<dbReference type="STRING" id="83771.SAMN02910357_00353"/>
<accession>A0A1T4VLS7</accession>
<reference evidence="2" key="1">
    <citation type="submission" date="2017-02" db="EMBL/GenBank/DDBJ databases">
        <authorList>
            <person name="Varghese N."/>
            <person name="Submissions S."/>
        </authorList>
    </citation>
    <scope>NUCLEOTIDE SEQUENCE [LARGE SCALE GENOMIC DNA]</scope>
    <source>
        <strain evidence="2">DSM 3072</strain>
    </source>
</reference>